<dbReference type="EMBL" id="CAEY01000173">
    <property type="status" value="NOT_ANNOTATED_CDS"/>
    <property type="molecule type" value="Genomic_DNA"/>
</dbReference>
<dbReference type="SUPFAM" id="SSF57667">
    <property type="entry name" value="beta-beta-alpha zinc fingers"/>
    <property type="match status" value="3"/>
</dbReference>
<organism evidence="10 11">
    <name type="scientific">Tetranychus urticae</name>
    <name type="common">Two-spotted spider mite</name>
    <dbReference type="NCBI Taxonomy" id="32264"/>
    <lineage>
        <taxon>Eukaryota</taxon>
        <taxon>Metazoa</taxon>
        <taxon>Ecdysozoa</taxon>
        <taxon>Arthropoda</taxon>
        <taxon>Chelicerata</taxon>
        <taxon>Arachnida</taxon>
        <taxon>Acari</taxon>
        <taxon>Acariformes</taxon>
        <taxon>Trombidiformes</taxon>
        <taxon>Prostigmata</taxon>
        <taxon>Eleutherengona</taxon>
        <taxon>Raphignathae</taxon>
        <taxon>Tetranychoidea</taxon>
        <taxon>Tetranychidae</taxon>
        <taxon>Tetranychus</taxon>
    </lineage>
</organism>
<name>T1KK63_TETUR</name>
<dbReference type="InterPro" id="IPR036236">
    <property type="entry name" value="Znf_C2H2_sf"/>
</dbReference>
<dbReference type="InterPro" id="IPR017956">
    <property type="entry name" value="AT_hook_DNA-bd_motif"/>
</dbReference>
<feature type="region of interest" description="Disordered" evidence="8">
    <location>
        <begin position="1059"/>
        <end position="1114"/>
    </location>
</feature>
<feature type="compositionally biased region" description="Polar residues" evidence="8">
    <location>
        <begin position="37"/>
        <end position="56"/>
    </location>
</feature>
<feature type="compositionally biased region" description="Low complexity" evidence="8">
    <location>
        <begin position="1284"/>
        <end position="1309"/>
    </location>
</feature>
<dbReference type="GO" id="GO:0005634">
    <property type="term" value="C:nucleus"/>
    <property type="evidence" value="ECO:0007669"/>
    <property type="project" value="UniProtKB-SubCell"/>
</dbReference>
<comment type="subcellular location">
    <subcellularLocation>
        <location evidence="1">Nucleus</location>
    </subcellularLocation>
</comment>
<evidence type="ECO:0000256" key="4">
    <source>
        <dbReference type="ARBA" id="ARBA00022771"/>
    </source>
</evidence>
<dbReference type="SMART" id="SM00355">
    <property type="entry name" value="ZnF_C2H2"/>
    <property type="match status" value="16"/>
</dbReference>
<feature type="domain" description="C2H2-type" evidence="9">
    <location>
        <begin position="965"/>
        <end position="992"/>
    </location>
</feature>
<dbReference type="PROSITE" id="PS00028">
    <property type="entry name" value="ZINC_FINGER_C2H2_1"/>
    <property type="match status" value="5"/>
</dbReference>
<protein>
    <recommendedName>
        <fullName evidence="9">C2H2-type domain-containing protein</fullName>
    </recommendedName>
</protein>
<feature type="region of interest" description="Disordered" evidence="8">
    <location>
        <begin position="1239"/>
        <end position="1360"/>
    </location>
</feature>
<feature type="domain" description="C2H2-type" evidence="9">
    <location>
        <begin position="1020"/>
        <end position="1047"/>
    </location>
</feature>
<keyword evidence="2" id="KW-0479">Metal-binding</keyword>
<reference evidence="11" key="1">
    <citation type="submission" date="2011-08" db="EMBL/GenBank/DDBJ databases">
        <authorList>
            <person name="Rombauts S."/>
        </authorList>
    </citation>
    <scope>NUCLEOTIDE SEQUENCE</scope>
    <source>
        <strain evidence="11">London</strain>
    </source>
</reference>
<evidence type="ECO:0000259" key="9">
    <source>
        <dbReference type="PROSITE" id="PS50157"/>
    </source>
</evidence>
<evidence type="ECO:0000256" key="6">
    <source>
        <dbReference type="ARBA" id="ARBA00023242"/>
    </source>
</evidence>
<dbReference type="SMART" id="SM00384">
    <property type="entry name" value="AT_hook"/>
    <property type="match status" value="2"/>
</dbReference>
<dbReference type="EnsemblMetazoa" id="tetur13g02520.1">
    <property type="protein sequence ID" value="tetur13g02520.1"/>
    <property type="gene ID" value="tetur13g02520"/>
</dbReference>
<evidence type="ECO:0000256" key="7">
    <source>
        <dbReference type="PROSITE-ProRule" id="PRU00042"/>
    </source>
</evidence>
<feature type="compositionally biased region" description="Polar residues" evidence="8">
    <location>
        <begin position="1310"/>
        <end position="1337"/>
    </location>
</feature>
<dbReference type="eggNOG" id="KOG1721">
    <property type="taxonomic scope" value="Eukaryota"/>
</dbReference>
<dbReference type="PANTHER" id="PTHR24406">
    <property type="entry name" value="TRANSCRIPTIONAL REPRESSOR CTCFL-RELATED"/>
    <property type="match status" value="1"/>
</dbReference>
<keyword evidence="4 7" id="KW-0863">Zinc-finger</keyword>
<feature type="compositionally biased region" description="Low complexity" evidence="8">
    <location>
        <begin position="1065"/>
        <end position="1090"/>
    </location>
</feature>
<dbReference type="InterPro" id="IPR013087">
    <property type="entry name" value="Znf_C2H2_type"/>
</dbReference>
<feature type="compositionally biased region" description="Polar residues" evidence="8">
    <location>
        <begin position="1"/>
        <end position="13"/>
    </location>
</feature>
<keyword evidence="11" id="KW-1185">Reference proteome</keyword>
<keyword evidence="5" id="KW-0862">Zinc</keyword>
<feature type="domain" description="C2H2-type" evidence="9">
    <location>
        <begin position="802"/>
        <end position="833"/>
    </location>
</feature>
<dbReference type="GO" id="GO:0008270">
    <property type="term" value="F:zinc ion binding"/>
    <property type="evidence" value="ECO:0007669"/>
    <property type="project" value="UniProtKB-KW"/>
</dbReference>
<accession>T1KK63</accession>
<feature type="compositionally biased region" description="Low complexity" evidence="8">
    <location>
        <begin position="1239"/>
        <end position="1263"/>
    </location>
</feature>
<evidence type="ECO:0000313" key="10">
    <source>
        <dbReference type="EnsemblMetazoa" id="tetur13g02520.1"/>
    </source>
</evidence>
<sequence>MLGRISGSNNLGSPSVVKPRSTPGPGRPPLRGRKSFTRFTPTTIRSPTIDSNSESLATPKRGRGRPPKSASKKSETESSDEEDEEGEDDMSSKNEDKNDDDNASKTGSEIRLRRRDKIKTTARYSPELVEPTRRPRGRPSSSFPSTASSSTRYISLDSDDDLDLSSSMKRRKFEISPSKREVKSYIVDVKKDEDSNKMVIMLPDGTTYKVDATPGIYGSKRTLKANRRVSDEEMDEDYEDDGAIVDETDEDFRPPFMPRGKRMASRTATMVKIDKNEIPGRSSALLASKIPRASGISSKQIARVRAPGDSTPAPKILFQPKVTNPTDGSKITKITAPSPAGKAKVTFITTPKTVTLTATNTSFKQPPKRNYGSAAKFIDELPEISECTSEEIDTSLSKLPDKILFINSDLPLSNSLTTEDEKKLYLFRQVMSPVMNNYPCLLCHGTKSAFKEEKDLSHHYSSHHELTIDHTTAKFSEDIVFVCLPKSIITQIEENDSESVILNAPCQYCGEEVKLMTIDDMRTHYADVHAKEIKLIEQEEILAMHKLLYCSLCDKKSNDFVSHHAHMKKEHKLHTFICKCCVFTTQDASRLKTHFRAKHMISNNRVQNLQCTYCSGLIYGIERMNKHIMVTHCVQTGANEFSCTACLQRCGKADELLSHSYRCPVLTMGSTPKEIEETNVRIEPRVKNATKCFLCDKVFESAEMCDLHLNHVHTKWSVRNVIHDTFLMVSHPNGKTDLMPSTSSGEEVSSLKLVDLPPMKVLDEIGCKKNYGHYCFKCESIIKIYPLYYLHMSNVHKMEKVFECKISSCKQTFKKAKGLEDHIKQTKHPQKSVIEDPLGAIACHFCNLYFVGDDELQEHLLSEDHYKKINTLMDKSGNKPEPRNYKCKTCHTWFGLADSYIYHLETESHKHGCVYCGLHFALPSSRRTHIQSHHSEKSDICEICNVKQGSKERLFAHLVEHNIVFECNKCMRKFYQREQLNAHMETHGDSRDCPWDGCERKITRSNLTTHIRQHRIENESKCNICGKGFSSRQVLQTHMEIHAKAESNAKAILQAVPNNNQQKKSSLSSSSAPGTTLISITTPPSSLTSIKQRSPIKGRTPKAPVNKVSTFSTNRNSNGIPTGLKIMCCSCNQSFNSHNELSKHKCVVPVVTITGTKSDANEIHLDQISVNDMLSSPILITQSDKFQLPLSTKDETTSDNLEEDPQKLVLDIAEQVAQSVQEEEAEKLKQKQLKRVEQLLQQSSSSPSTSSSITSSTSSSLSSHFQLKQHHSEPKKSLGLGTKPSVTSTVSTPIASASSTSITSSITPSLGSMQSRARRTYSSLKSSQLTNSNSGAENQIDETKKSLKKDDIVTSSKSNNNNSLILSEVNEAANNINNNSMIEIPVIEGDNPNPGDQYIMLQQPDGQYVQICVPEGVDIEEVVRSLNITFADNPEATNELLSSASSTINAADPLEQSMQEVTDQSGLTSADQATVEVEGMDDQQVIYLPVNEDGTCAIDPAALAMLTGNGEVPIIVTSGN</sequence>
<dbReference type="HOGENOM" id="CLU_247783_0_0_1"/>
<evidence type="ECO:0000313" key="11">
    <source>
        <dbReference type="Proteomes" id="UP000015104"/>
    </source>
</evidence>
<evidence type="ECO:0000256" key="8">
    <source>
        <dbReference type="SAM" id="MobiDB-lite"/>
    </source>
</evidence>
<evidence type="ECO:0000256" key="3">
    <source>
        <dbReference type="ARBA" id="ARBA00022737"/>
    </source>
</evidence>
<dbReference type="Proteomes" id="UP000015104">
    <property type="component" value="Unassembled WGS sequence"/>
</dbReference>
<reference evidence="10" key="2">
    <citation type="submission" date="2015-06" db="UniProtKB">
        <authorList>
            <consortium name="EnsemblMetazoa"/>
        </authorList>
    </citation>
    <scope>IDENTIFICATION</scope>
</reference>
<dbReference type="InterPro" id="IPR050888">
    <property type="entry name" value="ZnF_C2H2-type_TF"/>
</dbReference>
<keyword evidence="3" id="KW-0677">Repeat</keyword>
<feature type="compositionally biased region" description="Acidic residues" evidence="8">
    <location>
        <begin position="77"/>
        <end position="89"/>
    </location>
</feature>
<feature type="compositionally biased region" description="Basic and acidic residues" evidence="8">
    <location>
        <begin position="1341"/>
        <end position="1352"/>
    </location>
</feature>
<feature type="compositionally biased region" description="Low complexity" evidence="8">
    <location>
        <begin position="138"/>
        <end position="151"/>
    </location>
</feature>
<proteinExistence type="predicted"/>
<feature type="domain" description="C2H2-type" evidence="9">
    <location>
        <begin position="911"/>
        <end position="938"/>
    </location>
</feature>
<dbReference type="PROSITE" id="PS50157">
    <property type="entry name" value="ZINC_FINGER_C2H2_2"/>
    <property type="match status" value="4"/>
</dbReference>
<evidence type="ECO:0000256" key="2">
    <source>
        <dbReference type="ARBA" id="ARBA00022723"/>
    </source>
</evidence>
<evidence type="ECO:0000256" key="5">
    <source>
        <dbReference type="ARBA" id="ARBA00022833"/>
    </source>
</evidence>
<feature type="compositionally biased region" description="Basic and acidic residues" evidence="8">
    <location>
        <begin position="90"/>
        <end position="111"/>
    </location>
</feature>
<dbReference type="GO" id="GO:0003677">
    <property type="term" value="F:DNA binding"/>
    <property type="evidence" value="ECO:0007669"/>
    <property type="project" value="InterPro"/>
</dbReference>
<evidence type="ECO:0000256" key="1">
    <source>
        <dbReference type="ARBA" id="ARBA00004123"/>
    </source>
</evidence>
<feature type="region of interest" description="Disordered" evidence="8">
    <location>
        <begin position="1"/>
        <end position="163"/>
    </location>
</feature>
<keyword evidence="6" id="KW-0539">Nucleus</keyword>
<dbReference type="Gene3D" id="3.30.160.60">
    <property type="entry name" value="Classic Zinc Finger"/>
    <property type="match status" value="4"/>
</dbReference>